<evidence type="ECO:0000256" key="1">
    <source>
        <dbReference type="ARBA" id="ARBA00004141"/>
    </source>
</evidence>
<evidence type="ECO:0000256" key="2">
    <source>
        <dbReference type="ARBA" id="ARBA00008445"/>
    </source>
</evidence>
<feature type="transmembrane region" description="Helical" evidence="9">
    <location>
        <begin position="54"/>
        <end position="75"/>
    </location>
</feature>
<keyword evidence="3 9" id="KW-0813">Transport</keyword>
<evidence type="ECO:0000256" key="8">
    <source>
        <dbReference type="ARBA" id="ARBA00023136"/>
    </source>
</evidence>
<dbReference type="GO" id="GO:0009306">
    <property type="term" value="P:protein secretion"/>
    <property type="evidence" value="ECO:0007669"/>
    <property type="project" value="UniProtKB-UniRule"/>
</dbReference>
<keyword evidence="8 9" id="KW-0472">Membrane</keyword>
<keyword evidence="7 9" id="KW-0811">Translocation</keyword>
<comment type="subcellular location">
    <subcellularLocation>
        <location evidence="9">Cell membrane</location>
        <topology evidence="9">Multi-pass membrane protein</topology>
    </subcellularLocation>
    <subcellularLocation>
        <location evidence="1">Membrane</location>
        <topology evidence="1">Multi-pass membrane protein</topology>
    </subcellularLocation>
</comment>
<dbReference type="EMBL" id="MFAA01000048">
    <property type="protein sequence ID" value="OGD67915.1"/>
    <property type="molecule type" value="Genomic_DNA"/>
</dbReference>
<keyword evidence="6 9" id="KW-1133">Transmembrane helix</keyword>
<reference evidence="10 11" key="1">
    <citation type="journal article" date="2016" name="Nat. Commun.">
        <title>Thousands of microbial genomes shed light on interconnected biogeochemical processes in an aquifer system.</title>
        <authorList>
            <person name="Anantharaman K."/>
            <person name="Brown C.T."/>
            <person name="Hug L.A."/>
            <person name="Sharon I."/>
            <person name="Castelle C.J."/>
            <person name="Probst A.J."/>
            <person name="Thomas B.C."/>
            <person name="Singh A."/>
            <person name="Wilkins M.J."/>
            <person name="Karaoz U."/>
            <person name="Brodie E.L."/>
            <person name="Williams K.H."/>
            <person name="Hubbard S.S."/>
            <person name="Banfield J.F."/>
        </authorList>
    </citation>
    <scope>NUCLEOTIDE SEQUENCE [LARGE SCALE GENOMIC DNA]</scope>
</reference>
<dbReference type="GO" id="GO:0015450">
    <property type="term" value="F:protein-transporting ATPase activity"/>
    <property type="evidence" value="ECO:0007669"/>
    <property type="project" value="UniProtKB-UniRule"/>
</dbReference>
<protein>
    <recommendedName>
        <fullName evidence="9">Protein-export membrane protein SecG</fullName>
    </recommendedName>
</protein>
<proteinExistence type="inferred from homology"/>
<comment type="caution">
    <text evidence="10">The sequence shown here is derived from an EMBL/GenBank/DDBJ whole genome shotgun (WGS) entry which is preliminary data.</text>
</comment>
<evidence type="ECO:0000313" key="10">
    <source>
        <dbReference type="EMBL" id="OGD67915.1"/>
    </source>
</evidence>
<dbReference type="Proteomes" id="UP000185891">
    <property type="component" value="Unassembled WGS sequence"/>
</dbReference>
<sequence>MEYLVSILPYIQIALAILLTALILLQQTGNELGGAFGGGDNFSARHTRRGAEKALFNITIIVGILFVASTFVALIA</sequence>
<evidence type="ECO:0000313" key="11">
    <source>
        <dbReference type="Proteomes" id="UP000185891"/>
    </source>
</evidence>
<comment type="function">
    <text evidence="9">Involved in protein export. Participates in an early event of protein translocation.</text>
</comment>
<dbReference type="Pfam" id="PF03840">
    <property type="entry name" value="SecG"/>
    <property type="match status" value="1"/>
</dbReference>
<comment type="similarity">
    <text evidence="2 9">Belongs to the SecG family.</text>
</comment>
<dbReference type="AlphaFoldDB" id="A0A1F5EKJ8"/>
<gene>
    <name evidence="10" type="ORF">A3E89_02265</name>
</gene>
<dbReference type="NCBIfam" id="TIGR00810">
    <property type="entry name" value="secG"/>
    <property type="match status" value="1"/>
</dbReference>
<feature type="transmembrane region" description="Helical" evidence="9">
    <location>
        <begin position="6"/>
        <end position="25"/>
    </location>
</feature>
<evidence type="ECO:0000256" key="6">
    <source>
        <dbReference type="ARBA" id="ARBA00022989"/>
    </source>
</evidence>
<keyword evidence="4 9" id="KW-0812">Transmembrane</keyword>
<evidence type="ECO:0000256" key="9">
    <source>
        <dbReference type="RuleBase" id="RU365087"/>
    </source>
</evidence>
<name>A0A1F5EKJ8_9BACT</name>
<accession>A0A1F5EKJ8</accession>
<evidence type="ECO:0000256" key="4">
    <source>
        <dbReference type="ARBA" id="ARBA00022692"/>
    </source>
</evidence>
<keyword evidence="5 9" id="KW-0653">Protein transport</keyword>
<evidence type="ECO:0000256" key="5">
    <source>
        <dbReference type="ARBA" id="ARBA00022927"/>
    </source>
</evidence>
<dbReference type="InterPro" id="IPR004692">
    <property type="entry name" value="SecG"/>
</dbReference>
<evidence type="ECO:0000256" key="3">
    <source>
        <dbReference type="ARBA" id="ARBA00022448"/>
    </source>
</evidence>
<evidence type="ECO:0000256" key="7">
    <source>
        <dbReference type="ARBA" id="ARBA00023010"/>
    </source>
</evidence>
<organism evidence="10 11">
    <name type="scientific">Candidatus Campbellbacteria bacterium RIFCSPHIGHO2_12_FULL_35_10</name>
    <dbReference type="NCBI Taxonomy" id="1797578"/>
    <lineage>
        <taxon>Bacteria</taxon>
        <taxon>Candidatus Campbelliibacteriota</taxon>
    </lineage>
</organism>
<dbReference type="GO" id="GO:0005886">
    <property type="term" value="C:plasma membrane"/>
    <property type="evidence" value="ECO:0007669"/>
    <property type="project" value="UniProtKB-SubCell"/>
</dbReference>
<keyword evidence="9" id="KW-1003">Cell membrane</keyword>